<dbReference type="GO" id="GO:0017183">
    <property type="term" value="P:protein histidyl modification to diphthamide"/>
    <property type="evidence" value="ECO:0007669"/>
    <property type="project" value="UniProtKB-UniPathway"/>
</dbReference>
<reference evidence="11" key="2">
    <citation type="submission" date="2025-09" db="UniProtKB">
        <authorList>
            <consortium name="Ensembl"/>
        </authorList>
    </citation>
    <scope>IDENTIFICATION</scope>
</reference>
<keyword evidence="12" id="KW-1185">Reference proteome</keyword>
<evidence type="ECO:0000256" key="7">
    <source>
        <dbReference type="ARBA" id="ARBA00031552"/>
    </source>
</evidence>
<dbReference type="Proteomes" id="UP000694428">
    <property type="component" value="Unplaced"/>
</dbReference>
<dbReference type="SUPFAM" id="SSF52402">
    <property type="entry name" value="Adenine nucleotide alpha hydrolases-like"/>
    <property type="match status" value="1"/>
</dbReference>
<reference evidence="11" key="1">
    <citation type="submission" date="2025-08" db="UniProtKB">
        <authorList>
            <consortium name="Ensembl"/>
        </authorList>
    </citation>
    <scope>IDENTIFICATION</scope>
</reference>
<dbReference type="InterPro" id="IPR014729">
    <property type="entry name" value="Rossmann-like_a/b/a_fold"/>
</dbReference>
<comment type="catalytic activity">
    <reaction evidence="9">
        <text>diphthine-[translation elongation factor 2] + NH4(+) + ATP = diphthamide-[translation elongation factor 2] + AMP + diphosphate + H(+)</text>
        <dbReference type="Rhea" id="RHEA:19753"/>
        <dbReference type="Rhea" id="RHEA-COMP:10172"/>
        <dbReference type="Rhea" id="RHEA-COMP:10174"/>
        <dbReference type="ChEBI" id="CHEBI:15378"/>
        <dbReference type="ChEBI" id="CHEBI:16692"/>
        <dbReference type="ChEBI" id="CHEBI:28938"/>
        <dbReference type="ChEBI" id="CHEBI:30616"/>
        <dbReference type="ChEBI" id="CHEBI:33019"/>
        <dbReference type="ChEBI" id="CHEBI:82696"/>
        <dbReference type="ChEBI" id="CHEBI:456215"/>
        <dbReference type="EC" id="6.3.1.14"/>
    </reaction>
</comment>
<protein>
    <recommendedName>
        <fullName evidence="4">Diphthine--ammonia ligase</fullName>
        <ecNumber evidence="3">6.3.1.14</ecNumber>
    </recommendedName>
    <alternativeName>
        <fullName evidence="6">ATP-binding domain-containing protein 4</fullName>
    </alternativeName>
    <alternativeName>
        <fullName evidence="5">Diphthamide synthase</fullName>
    </alternativeName>
    <alternativeName>
        <fullName evidence="7">Diphthamide synthetase</fullName>
    </alternativeName>
    <alternativeName>
        <fullName evidence="8">Protein DPH6 homolog</fullName>
    </alternativeName>
</protein>
<evidence type="ECO:0000256" key="6">
    <source>
        <dbReference type="ARBA" id="ARBA00031202"/>
    </source>
</evidence>
<evidence type="ECO:0000256" key="8">
    <source>
        <dbReference type="ARBA" id="ARBA00032849"/>
    </source>
</evidence>
<accession>A0A8C9LDX7</accession>
<evidence type="ECO:0000313" key="11">
    <source>
        <dbReference type="Ensembl" id="ENSPSTP00000021310.1"/>
    </source>
</evidence>
<dbReference type="UniPathway" id="UPA00559"/>
<sequence>VRVSIGGKDSCYNMMQCVAAGHQIVALANLRPAERQTDELDSYMYQTVGHHAIDLYSDAMDLPLYRCFIKGTSINTGRVYTTCQEDEVEDLYHLLKLVKVCYLTTLSLFNVIMILSKQCIDVLCKHIVVKWCEMS</sequence>
<comment type="similarity">
    <text evidence="2">Belongs to the Diphthine--ammonia ligase family.</text>
</comment>
<evidence type="ECO:0000256" key="5">
    <source>
        <dbReference type="ARBA" id="ARBA00029814"/>
    </source>
</evidence>
<dbReference type="PANTHER" id="PTHR12196:SF2">
    <property type="entry name" value="DIPHTHINE--AMMONIA LIGASE"/>
    <property type="match status" value="1"/>
</dbReference>
<feature type="domain" description="Diphthamide synthase" evidence="10">
    <location>
        <begin position="5"/>
        <end position="130"/>
    </location>
</feature>
<dbReference type="PANTHER" id="PTHR12196">
    <property type="entry name" value="DOMAIN OF UNKNOWN FUNCTION 71 DUF71 -CONTAINING PROTEIN"/>
    <property type="match status" value="1"/>
</dbReference>
<dbReference type="AlphaFoldDB" id="A0A8C9LDX7"/>
<dbReference type="GO" id="GO:0017178">
    <property type="term" value="F:diphthine-ammonia ligase activity"/>
    <property type="evidence" value="ECO:0007669"/>
    <property type="project" value="UniProtKB-EC"/>
</dbReference>
<evidence type="ECO:0000256" key="3">
    <source>
        <dbReference type="ARBA" id="ARBA00012089"/>
    </source>
</evidence>
<dbReference type="EC" id="6.3.1.14" evidence="3"/>
<evidence type="ECO:0000256" key="2">
    <source>
        <dbReference type="ARBA" id="ARBA00008496"/>
    </source>
</evidence>
<evidence type="ECO:0000256" key="4">
    <source>
        <dbReference type="ARBA" id="ARBA00018426"/>
    </source>
</evidence>
<evidence type="ECO:0000256" key="9">
    <source>
        <dbReference type="ARBA" id="ARBA00048108"/>
    </source>
</evidence>
<name>A0A8C9LDX7_PAVCR</name>
<proteinExistence type="inferred from homology"/>
<dbReference type="Pfam" id="PF01902">
    <property type="entry name" value="Diphthami_syn_2"/>
    <property type="match status" value="1"/>
</dbReference>
<comment type="pathway">
    <text evidence="1">Protein modification; peptidyl-diphthamide biosynthesis.</text>
</comment>
<evidence type="ECO:0000259" key="10">
    <source>
        <dbReference type="Pfam" id="PF01902"/>
    </source>
</evidence>
<dbReference type="Ensembl" id="ENSPSTT00000022362.1">
    <property type="protein sequence ID" value="ENSPSTP00000021310.1"/>
    <property type="gene ID" value="ENSPSTG00000015510.1"/>
</dbReference>
<evidence type="ECO:0000256" key="1">
    <source>
        <dbReference type="ARBA" id="ARBA00005156"/>
    </source>
</evidence>
<organism evidence="11 12">
    <name type="scientific">Pavo cristatus</name>
    <name type="common">Indian peafowl</name>
    <name type="synonym">Blue peafowl</name>
    <dbReference type="NCBI Taxonomy" id="9049"/>
    <lineage>
        <taxon>Eukaryota</taxon>
        <taxon>Metazoa</taxon>
        <taxon>Chordata</taxon>
        <taxon>Craniata</taxon>
        <taxon>Vertebrata</taxon>
        <taxon>Euteleostomi</taxon>
        <taxon>Archelosauria</taxon>
        <taxon>Archosauria</taxon>
        <taxon>Dinosauria</taxon>
        <taxon>Saurischia</taxon>
        <taxon>Theropoda</taxon>
        <taxon>Coelurosauria</taxon>
        <taxon>Aves</taxon>
        <taxon>Neognathae</taxon>
        <taxon>Galloanserae</taxon>
        <taxon>Galliformes</taxon>
        <taxon>Phasianidae</taxon>
        <taxon>Phasianinae</taxon>
        <taxon>Pavo</taxon>
    </lineage>
</organism>
<dbReference type="InterPro" id="IPR002761">
    <property type="entry name" value="Diphthami_syn_dom"/>
</dbReference>
<dbReference type="Gene3D" id="3.40.50.620">
    <property type="entry name" value="HUPs"/>
    <property type="match status" value="1"/>
</dbReference>
<dbReference type="InterPro" id="IPR030662">
    <property type="entry name" value="DPH6/MJ0570"/>
</dbReference>
<evidence type="ECO:0000313" key="12">
    <source>
        <dbReference type="Proteomes" id="UP000694428"/>
    </source>
</evidence>